<evidence type="ECO:0000313" key="4">
    <source>
        <dbReference type="Proteomes" id="UP000799778"/>
    </source>
</evidence>
<reference evidence="3" key="1">
    <citation type="journal article" date="2020" name="Stud. Mycol.">
        <title>101 Dothideomycetes genomes: a test case for predicting lifestyles and emergence of pathogens.</title>
        <authorList>
            <person name="Haridas S."/>
            <person name="Albert R."/>
            <person name="Binder M."/>
            <person name="Bloem J."/>
            <person name="Labutti K."/>
            <person name="Salamov A."/>
            <person name="Andreopoulos B."/>
            <person name="Baker S."/>
            <person name="Barry K."/>
            <person name="Bills G."/>
            <person name="Bluhm B."/>
            <person name="Cannon C."/>
            <person name="Castanera R."/>
            <person name="Culley D."/>
            <person name="Daum C."/>
            <person name="Ezra D."/>
            <person name="Gonzalez J."/>
            <person name="Henrissat B."/>
            <person name="Kuo A."/>
            <person name="Liang C."/>
            <person name="Lipzen A."/>
            <person name="Lutzoni F."/>
            <person name="Magnuson J."/>
            <person name="Mondo S."/>
            <person name="Nolan M."/>
            <person name="Ohm R."/>
            <person name="Pangilinan J."/>
            <person name="Park H.-J."/>
            <person name="Ramirez L."/>
            <person name="Alfaro M."/>
            <person name="Sun H."/>
            <person name="Tritt A."/>
            <person name="Yoshinaga Y."/>
            <person name="Zwiers L.-H."/>
            <person name="Turgeon B."/>
            <person name="Goodwin S."/>
            <person name="Spatafora J."/>
            <person name="Crous P."/>
            <person name="Grigoriev I."/>
        </authorList>
    </citation>
    <scope>NUCLEOTIDE SEQUENCE</scope>
    <source>
        <strain evidence="3">CBS 175.79</strain>
    </source>
</reference>
<evidence type="ECO:0000313" key="3">
    <source>
        <dbReference type="EMBL" id="KAF2014186.1"/>
    </source>
</evidence>
<dbReference type="PANTHER" id="PTHR37012:SF2">
    <property type="entry name" value="BZIP DOMAIN-CONTAINING PROTEIN-RELATED"/>
    <property type="match status" value="1"/>
</dbReference>
<evidence type="ECO:0000256" key="1">
    <source>
        <dbReference type="SAM" id="Coils"/>
    </source>
</evidence>
<dbReference type="EMBL" id="ML978070">
    <property type="protein sequence ID" value="KAF2014186.1"/>
    <property type="molecule type" value="Genomic_DNA"/>
</dbReference>
<proteinExistence type="predicted"/>
<accession>A0A6A5XMQ0</accession>
<feature type="region of interest" description="Disordered" evidence="2">
    <location>
        <begin position="87"/>
        <end position="107"/>
    </location>
</feature>
<dbReference type="PANTHER" id="PTHR37012">
    <property type="entry name" value="B-ZIP TRANSCRIPTION FACTOR (EUROFUNG)-RELATED"/>
    <property type="match status" value="1"/>
</dbReference>
<dbReference type="GeneID" id="54285584"/>
<feature type="coiled-coil region" evidence="1">
    <location>
        <begin position="21"/>
        <end position="69"/>
    </location>
</feature>
<dbReference type="InterPro" id="IPR021833">
    <property type="entry name" value="DUF3425"/>
</dbReference>
<dbReference type="OrthoDB" id="2985014at2759"/>
<dbReference type="Proteomes" id="UP000799778">
    <property type="component" value="Unassembled WGS sequence"/>
</dbReference>
<gene>
    <name evidence="3" type="ORF">BU24DRAFT_423217</name>
</gene>
<keyword evidence="4" id="KW-1185">Reference proteome</keyword>
<name>A0A6A5XMQ0_9PLEO</name>
<keyword evidence="1" id="KW-0175">Coiled coil</keyword>
<dbReference type="RefSeq" id="XP_033382525.1">
    <property type="nucleotide sequence ID" value="XM_033528187.1"/>
</dbReference>
<evidence type="ECO:0000256" key="2">
    <source>
        <dbReference type="SAM" id="MobiDB-lite"/>
    </source>
</evidence>
<sequence>MERSVANLTTEQLYRKRALDRVNQRASRARKKSRIQELEEEVGDLKKRLAQSEERVKQLECSEVSLRQAIDSARTSLRLIDAASALPAGIPTPAPSTTAAPSANGDHSPIVNVSSPCAEPGQDASHLASVSSAGASSDGNVTGFNITHEGTGFTIDLPFSTGGESPFNFWPGGFPSDPSSMSGFSLSLDPFPPEGDASTWVSQTADIQITDANSPTRPIWERLPLHVNATCRLDEVILDLIRTTRQREQHTGPIPELTGPSFPSIKSLLNPEQESTNNSISNAIGQHGRITMRLPRITEKVAAMYLICTYLRWLISPNKQNYEAIPEFLRPVESQLTIPHPVWIDVMVWPEARQSIITTMDWTEFYDLRELSNASLSVNWPHDDPASIFTARSKSELGLNPQFEQHIRQVSNWTWGSNVSARYPFLNCVPVKDDPSRPSGNAGVMDDSERAERERFKVTR</sequence>
<feature type="region of interest" description="Disordered" evidence="2">
    <location>
        <begin position="434"/>
        <end position="460"/>
    </location>
</feature>
<protein>
    <recommendedName>
        <fullName evidence="5">BZIP domain-containing protein</fullName>
    </recommendedName>
</protein>
<organism evidence="3 4">
    <name type="scientific">Aaosphaeria arxii CBS 175.79</name>
    <dbReference type="NCBI Taxonomy" id="1450172"/>
    <lineage>
        <taxon>Eukaryota</taxon>
        <taxon>Fungi</taxon>
        <taxon>Dikarya</taxon>
        <taxon>Ascomycota</taxon>
        <taxon>Pezizomycotina</taxon>
        <taxon>Dothideomycetes</taxon>
        <taxon>Pleosporomycetidae</taxon>
        <taxon>Pleosporales</taxon>
        <taxon>Pleosporales incertae sedis</taxon>
        <taxon>Aaosphaeria</taxon>
    </lineage>
</organism>
<dbReference type="CDD" id="cd14688">
    <property type="entry name" value="bZIP_YAP"/>
    <property type="match status" value="1"/>
</dbReference>
<evidence type="ECO:0008006" key="5">
    <source>
        <dbReference type="Google" id="ProtNLM"/>
    </source>
</evidence>
<dbReference type="Pfam" id="PF11905">
    <property type="entry name" value="DUF3425"/>
    <property type="match status" value="1"/>
</dbReference>
<dbReference type="Gene3D" id="1.20.5.170">
    <property type="match status" value="1"/>
</dbReference>
<feature type="compositionally biased region" description="Basic and acidic residues" evidence="2">
    <location>
        <begin position="447"/>
        <end position="460"/>
    </location>
</feature>
<dbReference type="AlphaFoldDB" id="A0A6A5XMQ0"/>